<evidence type="ECO:0000256" key="1">
    <source>
        <dbReference type="SAM" id="MobiDB-lite"/>
    </source>
</evidence>
<feature type="region of interest" description="Disordered" evidence="1">
    <location>
        <begin position="66"/>
        <end position="90"/>
    </location>
</feature>
<accession>A0A8D8SW35</accession>
<sequence>MLIIRDRIIGCSSYSFSRSGLTDRVSGEGGSLNSGRSGFELNSGFLNLSTYMTQVSIDVDDALNASPPPRSLYRRSLTRPQVTHQPRSRQTHAVARWTVQHMTGGCARCRRLRC</sequence>
<dbReference type="AlphaFoldDB" id="A0A8D8SW35"/>
<reference evidence="2" key="1">
    <citation type="submission" date="2021-05" db="EMBL/GenBank/DDBJ databases">
        <authorList>
            <person name="Alioto T."/>
            <person name="Alioto T."/>
            <person name="Gomez Garrido J."/>
        </authorList>
    </citation>
    <scope>NUCLEOTIDE SEQUENCE</scope>
</reference>
<organism evidence="2">
    <name type="scientific">Cacopsylla melanoneura</name>
    <dbReference type="NCBI Taxonomy" id="428564"/>
    <lineage>
        <taxon>Eukaryota</taxon>
        <taxon>Metazoa</taxon>
        <taxon>Ecdysozoa</taxon>
        <taxon>Arthropoda</taxon>
        <taxon>Hexapoda</taxon>
        <taxon>Insecta</taxon>
        <taxon>Pterygota</taxon>
        <taxon>Neoptera</taxon>
        <taxon>Paraneoptera</taxon>
        <taxon>Hemiptera</taxon>
        <taxon>Sternorrhyncha</taxon>
        <taxon>Psylloidea</taxon>
        <taxon>Psyllidae</taxon>
        <taxon>Psyllinae</taxon>
        <taxon>Cacopsylla</taxon>
    </lineage>
</organism>
<protein>
    <submittedName>
        <fullName evidence="2">Uncharacterized protein</fullName>
    </submittedName>
</protein>
<evidence type="ECO:0000313" key="2">
    <source>
        <dbReference type="EMBL" id="CAG6675330.1"/>
    </source>
</evidence>
<dbReference type="EMBL" id="HBUF01236279">
    <property type="protein sequence ID" value="CAG6675330.1"/>
    <property type="molecule type" value="Transcribed_RNA"/>
</dbReference>
<proteinExistence type="predicted"/>
<name>A0A8D8SW35_9HEMI</name>